<dbReference type="InterPro" id="IPR018490">
    <property type="entry name" value="cNMP-bd_dom_sf"/>
</dbReference>
<evidence type="ECO:0000259" key="1">
    <source>
        <dbReference type="Pfam" id="PF00027"/>
    </source>
</evidence>
<reference evidence="2 3" key="1">
    <citation type="submission" date="2016-03" db="EMBL/GenBank/DDBJ databases">
        <title>Complete genome sequence of Shewanella psychrophila WP2, a deep sea bacterium isolated from west Pacific sediment.</title>
        <authorList>
            <person name="Xu G."/>
            <person name="Jian H."/>
        </authorList>
    </citation>
    <scope>NUCLEOTIDE SEQUENCE [LARGE SCALE GENOMIC DNA]</scope>
    <source>
        <strain evidence="2 3">WP2</strain>
    </source>
</reference>
<keyword evidence="3" id="KW-1185">Reference proteome</keyword>
<dbReference type="KEGG" id="spsw:Sps_02753"/>
<dbReference type="Proteomes" id="UP000189545">
    <property type="component" value="Chromosome"/>
</dbReference>
<dbReference type="Gene3D" id="2.60.120.10">
    <property type="entry name" value="Jelly Rolls"/>
    <property type="match status" value="1"/>
</dbReference>
<feature type="domain" description="Cyclic nucleotide-binding" evidence="1">
    <location>
        <begin position="54"/>
        <end position="133"/>
    </location>
</feature>
<dbReference type="SUPFAM" id="SSF51206">
    <property type="entry name" value="cAMP-binding domain-like"/>
    <property type="match status" value="1"/>
</dbReference>
<organism evidence="2 3">
    <name type="scientific">Shewanella psychrophila</name>
    <dbReference type="NCBI Taxonomy" id="225848"/>
    <lineage>
        <taxon>Bacteria</taxon>
        <taxon>Pseudomonadati</taxon>
        <taxon>Pseudomonadota</taxon>
        <taxon>Gammaproteobacteria</taxon>
        <taxon>Alteromonadales</taxon>
        <taxon>Shewanellaceae</taxon>
        <taxon>Shewanella</taxon>
    </lineage>
</organism>
<protein>
    <submittedName>
        <fullName evidence="2">Cyclic nucleotide-binding protein</fullName>
    </submittedName>
</protein>
<accession>A0A1S6HQU6</accession>
<sequence>MDFTQIFTSTMMNTINNQPENDQADHASLIHFLSILGVNKDAIGRDLAQFKTMNVNAGEVLLLQGGEQKYAYFIVSGILKACHYGDSGSILSKEFYFQHELCFLYCSWLTQVPAKYQIESVEDTLLIQVPLELLSHVDWQSAKIALLSQQLIYKEEKEAFFLLNTPEQRYLFLVENRPLWVKKLNNIQLASYIGISPVSLSRLKARL</sequence>
<dbReference type="AlphaFoldDB" id="A0A1S6HQU6"/>
<dbReference type="Pfam" id="PF00027">
    <property type="entry name" value="cNMP_binding"/>
    <property type="match status" value="1"/>
</dbReference>
<dbReference type="InterPro" id="IPR014710">
    <property type="entry name" value="RmlC-like_jellyroll"/>
</dbReference>
<evidence type="ECO:0000313" key="3">
    <source>
        <dbReference type="Proteomes" id="UP000189545"/>
    </source>
</evidence>
<proteinExistence type="predicted"/>
<evidence type="ECO:0000313" key="2">
    <source>
        <dbReference type="EMBL" id="AQS37905.1"/>
    </source>
</evidence>
<dbReference type="EMBL" id="CP014782">
    <property type="protein sequence ID" value="AQS37905.1"/>
    <property type="molecule type" value="Genomic_DNA"/>
</dbReference>
<dbReference type="InterPro" id="IPR000595">
    <property type="entry name" value="cNMP-bd_dom"/>
</dbReference>
<name>A0A1S6HQU6_9GAMM</name>
<gene>
    <name evidence="2" type="ORF">Sps_02753</name>
</gene>
<dbReference type="STRING" id="225848.Sps_02753"/>